<dbReference type="EMBL" id="GGEC01066431">
    <property type="protein sequence ID" value="MBX46915.1"/>
    <property type="molecule type" value="Transcribed_RNA"/>
</dbReference>
<reference evidence="1" key="1">
    <citation type="submission" date="2018-02" db="EMBL/GenBank/DDBJ databases">
        <title>Rhizophora mucronata_Transcriptome.</title>
        <authorList>
            <person name="Meera S.P."/>
            <person name="Sreeshan A."/>
            <person name="Augustine A."/>
        </authorList>
    </citation>
    <scope>NUCLEOTIDE SEQUENCE</scope>
    <source>
        <tissue evidence="1">Leaf</tissue>
    </source>
</reference>
<dbReference type="AlphaFoldDB" id="A0A2P2NWS1"/>
<sequence>MNLSLNLILENLNSITRHLFQSKQLVIYKLDQSSFFYKYLTELCDLFHTL</sequence>
<evidence type="ECO:0000313" key="1">
    <source>
        <dbReference type="EMBL" id="MBX46915.1"/>
    </source>
</evidence>
<accession>A0A2P2NWS1</accession>
<name>A0A2P2NWS1_RHIMU</name>
<protein>
    <submittedName>
        <fullName evidence="1">Uncharacterized protein</fullName>
    </submittedName>
</protein>
<organism evidence="1">
    <name type="scientific">Rhizophora mucronata</name>
    <name type="common">Asiatic mangrove</name>
    <dbReference type="NCBI Taxonomy" id="61149"/>
    <lineage>
        <taxon>Eukaryota</taxon>
        <taxon>Viridiplantae</taxon>
        <taxon>Streptophyta</taxon>
        <taxon>Embryophyta</taxon>
        <taxon>Tracheophyta</taxon>
        <taxon>Spermatophyta</taxon>
        <taxon>Magnoliopsida</taxon>
        <taxon>eudicotyledons</taxon>
        <taxon>Gunneridae</taxon>
        <taxon>Pentapetalae</taxon>
        <taxon>rosids</taxon>
        <taxon>fabids</taxon>
        <taxon>Malpighiales</taxon>
        <taxon>Rhizophoraceae</taxon>
        <taxon>Rhizophora</taxon>
    </lineage>
</organism>
<proteinExistence type="predicted"/>